<name>A0A9X3SCD3_9ACTN</name>
<dbReference type="SUPFAM" id="SSF53756">
    <property type="entry name" value="UDP-Glycosyltransferase/glycogen phosphorylase"/>
    <property type="match status" value="1"/>
</dbReference>
<dbReference type="GO" id="GO:0016757">
    <property type="term" value="F:glycosyltransferase activity"/>
    <property type="evidence" value="ECO:0007669"/>
    <property type="project" value="TreeGrafter"/>
</dbReference>
<keyword evidence="2" id="KW-1185">Reference proteome</keyword>
<accession>A0A9X3SCD3</accession>
<dbReference type="RefSeq" id="WP_270026755.1">
    <property type="nucleotide sequence ID" value="NZ_JAPDDP010000035.1"/>
</dbReference>
<gene>
    <name evidence="1" type="ORF">OJ997_18930</name>
</gene>
<dbReference type="Proteomes" id="UP001147653">
    <property type="component" value="Unassembled WGS sequence"/>
</dbReference>
<evidence type="ECO:0000313" key="2">
    <source>
        <dbReference type="Proteomes" id="UP001147653"/>
    </source>
</evidence>
<dbReference type="PANTHER" id="PTHR12526:SF625">
    <property type="entry name" value="PHOSPHATIDYLINOSITOL GLYCAN-CLASS A"/>
    <property type="match status" value="1"/>
</dbReference>
<dbReference type="Pfam" id="PF13692">
    <property type="entry name" value="Glyco_trans_1_4"/>
    <property type="match status" value="1"/>
</dbReference>
<reference evidence="1" key="1">
    <citation type="submission" date="2022-10" db="EMBL/GenBank/DDBJ databases">
        <title>The WGS of Solirubrobacter phytolaccae KCTC 29190.</title>
        <authorList>
            <person name="Jiang Z."/>
        </authorList>
    </citation>
    <scope>NUCLEOTIDE SEQUENCE</scope>
    <source>
        <strain evidence="1">KCTC 29190</strain>
    </source>
</reference>
<evidence type="ECO:0000313" key="1">
    <source>
        <dbReference type="EMBL" id="MDA0182390.1"/>
    </source>
</evidence>
<protein>
    <submittedName>
        <fullName evidence="1">Glycosyltransferase family 4 protein</fullName>
    </submittedName>
</protein>
<sequence length="383" mass="42092">MDIAIVAPCPIPYVIGGAENLWRGLQDHINAHTPHQAELIKLPTPELTFWELVDSYRRFAELDLTGFDLVISSKYPAWMVSHPRHVVYMLHKLRGLYDTYHFLQLPDRHPTEVAPVQELRAFMAARSGDRAALEEFFGRLEELRGAAGLPDDLFAFPGSFIREVVHWLDDIGLASSAIHGYGAIADAVRQRPDHFPPDRDVFVGHPPTGLRGLHEGRGKYLFTASRLDNAKRVGLIVEAMAHVKRDVELRIAGGGPLDEHLRAQAADDPRITFCGRVSDAALVDLYAGAKAVVFVPYFEDYGYITLEAMLSGKPVITCTDSGGTTELVRDGVTGLVVEPSAEALGAAIDSLWGDRRAIKRMGAAGLEAGQRVSWDAVLKDLLA</sequence>
<organism evidence="1 2">
    <name type="scientific">Solirubrobacter phytolaccae</name>
    <dbReference type="NCBI Taxonomy" id="1404360"/>
    <lineage>
        <taxon>Bacteria</taxon>
        <taxon>Bacillati</taxon>
        <taxon>Actinomycetota</taxon>
        <taxon>Thermoleophilia</taxon>
        <taxon>Solirubrobacterales</taxon>
        <taxon>Solirubrobacteraceae</taxon>
        <taxon>Solirubrobacter</taxon>
    </lineage>
</organism>
<dbReference type="EMBL" id="JAPDDP010000035">
    <property type="protein sequence ID" value="MDA0182390.1"/>
    <property type="molecule type" value="Genomic_DNA"/>
</dbReference>
<dbReference type="AlphaFoldDB" id="A0A9X3SCD3"/>
<dbReference type="CDD" id="cd03801">
    <property type="entry name" value="GT4_PimA-like"/>
    <property type="match status" value="1"/>
</dbReference>
<dbReference type="PANTHER" id="PTHR12526">
    <property type="entry name" value="GLYCOSYLTRANSFERASE"/>
    <property type="match status" value="1"/>
</dbReference>
<comment type="caution">
    <text evidence="1">The sequence shown here is derived from an EMBL/GenBank/DDBJ whole genome shotgun (WGS) entry which is preliminary data.</text>
</comment>
<dbReference type="Gene3D" id="3.40.50.2000">
    <property type="entry name" value="Glycogen Phosphorylase B"/>
    <property type="match status" value="2"/>
</dbReference>
<proteinExistence type="predicted"/>